<evidence type="ECO:0000313" key="8">
    <source>
        <dbReference type="EMBL" id="UZW74498.1"/>
    </source>
</evidence>
<dbReference type="RefSeq" id="WP_251812558.1">
    <property type="nucleotide sequence ID" value="NZ_CP101527.1"/>
</dbReference>
<dbReference type="GO" id="GO:0005886">
    <property type="term" value="C:plasma membrane"/>
    <property type="evidence" value="ECO:0007669"/>
    <property type="project" value="UniProtKB-SubCell"/>
</dbReference>
<evidence type="ECO:0000313" key="9">
    <source>
        <dbReference type="Proteomes" id="UP001164472"/>
    </source>
</evidence>
<reference evidence="8" key="1">
    <citation type="submission" date="2022-07" db="EMBL/GenBank/DDBJ databases">
        <title>Alkalimarinus sp. nov., isolated from gut of a Alitta virens.</title>
        <authorList>
            <person name="Yang A.I."/>
            <person name="Shin N.-R."/>
        </authorList>
    </citation>
    <scope>NUCLEOTIDE SEQUENCE</scope>
    <source>
        <strain evidence="8">FA028</strain>
    </source>
</reference>
<dbReference type="KEGG" id="asem:NNL22_15960"/>
<sequence>MLKAFRMTSIMEGLSYLTILSVTVGLISREYVFQIGMTHGVLLILYILFSLMVANKANWSLKIWLPIFLASLIPFAFILVELYMQKVTANNQAIIDPA</sequence>
<dbReference type="AlphaFoldDB" id="A0A9E8KNM0"/>
<dbReference type="PANTHER" id="PTHR40077">
    <property type="entry name" value="MEMBRANE PROTEIN-RELATED"/>
    <property type="match status" value="1"/>
</dbReference>
<keyword evidence="5 6" id="KW-0472">Membrane</keyword>
<keyword evidence="4 6" id="KW-1133">Transmembrane helix</keyword>
<evidence type="ECO:0000256" key="4">
    <source>
        <dbReference type="ARBA" id="ARBA00022989"/>
    </source>
</evidence>
<feature type="transmembrane region" description="Helical" evidence="6">
    <location>
        <begin position="63"/>
        <end position="84"/>
    </location>
</feature>
<dbReference type="PANTHER" id="PTHR40077:SF1">
    <property type="entry name" value="MEMBRANE PROTEIN"/>
    <property type="match status" value="1"/>
</dbReference>
<name>A0A9E8KNM0_9ALTE</name>
<feature type="domain" description="DUF3817" evidence="7">
    <location>
        <begin position="2"/>
        <end position="85"/>
    </location>
</feature>
<keyword evidence="2" id="KW-1003">Cell membrane</keyword>
<evidence type="ECO:0000256" key="6">
    <source>
        <dbReference type="SAM" id="Phobius"/>
    </source>
</evidence>
<organism evidence="8 9">
    <name type="scientific">Alkalimarinus sediminis</name>
    <dbReference type="NCBI Taxonomy" id="1632866"/>
    <lineage>
        <taxon>Bacteria</taxon>
        <taxon>Pseudomonadati</taxon>
        <taxon>Pseudomonadota</taxon>
        <taxon>Gammaproteobacteria</taxon>
        <taxon>Alteromonadales</taxon>
        <taxon>Alteromonadaceae</taxon>
        <taxon>Alkalimarinus</taxon>
    </lineage>
</organism>
<proteinExistence type="predicted"/>
<keyword evidence="3 6" id="KW-0812">Transmembrane</keyword>
<dbReference type="InterPro" id="IPR023845">
    <property type="entry name" value="DUF3817_TM"/>
</dbReference>
<comment type="subcellular location">
    <subcellularLocation>
        <location evidence="1">Cell membrane</location>
        <topology evidence="1">Multi-pass membrane protein</topology>
    </subcellularLocation>
</comment>
<protein>
    <submittedName>
        <fullName evidence="8">DUF3817 domain-containing protein</fullName>
    </submittedName>
</protein>
<evidence type="ECO:0000256" key="5">
    <source>
        <dbReference type="ARBA" id="ARBA00023136"/>
    </source>
</evidence>
<evidence type="ECO:0000256" key="1">
    <source>
        <dbReference type="ARBA" id="ARBA00004651"/>
    </source>
</evidence>
<accession>A0A9E8KNM0</accession>
<feature type="transmembrane region" description="Helical" evidence="6">
    <location>
        <begin position="33"/>
        <end position="51"/>
    </location>
</feature>
<keyword evidence="9" id="KW-1185">Reference proteome</keyword>
<evidence type="ECO:0000256" key="2">
    <source>
        <dbReference type="ARBA" id="ARBA00022475"/>
    </source>
</evidence>
<gene>
    <name evidence="8" type="ORF">NNL22_15960</name>
</gene>
<dbReference type="Proteomes" id="UP001164472">
    <property type="component" value="Chromosome"/>
</dbReference>
<dbReference type="EMBL" id="CP101527">
    <property type="protein sequence ID" value="UZW74498.1"/>
    <property type="molecule type" value="Genomic_DNA"/>
</dbReference>
<evidence type="ECO:0000256" key="3">
    <source>
        <dbReference type="ARBA" id="ARBA00022692"/>
    </source>
</evidence>
<evidence type="ECO:0000259" key="7">
    <source>
        <dbReference type="Pfam" id="PF12823"/>
    </source>
</evidence>
<dbReference type="NCBIfam" id="TIGR03954">
    <property type="entry name" value="integ_memb_HG"/>
    <property type="match status" value="1"/>
</dbReference>
<dbReference type="Pfam" id="PF12823">
    <property type="entry name" value="DUF3817"/>
    <property type="match status" value="1"/>
</dbReference>